<feature type="transmembrane region" description="Helical" evidence="5">
    <location>
        <begin position="405"/>
        <end position="431"/>
    </location>
</feature>
<dbReference type="InterPro" id="IPR020846">
    <property type="entry name" value="MFS_dom"/>
</dbReference>
<dbReference type="PANTHER" id="PTHR23501">
    <property type="entry name" value="MAJOR FACILITATOR SUPERFAMILY"/>
    <property type="match status" value="1"/>
</dbReference>
<evidence type="ECO:0000256" key="4">
    <source>
        <dbReference type="ARBA" id="ARBA00023136"/>
    </source>
</evidence>
<feature type="transmembrane region" description="Helical" evidence="5">
    <location>
        <begin position="173"/>
        <end position="191"/>
    </location>
</feature>
<dbReference type="PRINTS" id="PR01036">
    <property type="entry name" value="TCRTETB"/>
</dbReference>
<organism evidence="7 8">
    <name type="scientific">Chitinophaga defluvii</name>
    <dbReference type="NCBI Taxonomy" id="3163343"/>
    <lineage>
        <taxon>Bacteria</taxon>
        <taxon>Pseudomonadati</taxon>
        <taxon>Bacteroidota</taxon>
        <taxon>Chitinophagia</taxon>
        <taxon>Chitinophagales</taxon>
        <taxon>Chitinophagaceae</taxon>
        <taxon>Chitinophaga</taxon>
    </lineage>
</organism>
<dbReference type="SUPFAM" id="SSF103473">
    <property type="entry name" value="MFS general substrate transporter"/>
    <property type="match status" value="1"/>
</dbReference>
<evidence type="ECO:0000256" key="3">
    <source>
        <dbReference type="ARBA" id="ARBA00022989"/>
    </source>
</evidence>
<evidence type="ECO:0000313" key="7">
    <source>
        <dbReference type="EMBL" id="MET6997034.1"/>
    </source>
</evidence>
<dbReference type="PANTHER" id="PTHR23501:SF154">
    <property type="entry name" value="MULTIDRUG-EFFLUX TRANSPORTER RV1634-RELATED"/>
    <property type="match status" value="1"/>
</dbReference>
<comment type="subcellular location">
    <subcellularLocation>
        <location evidence="1">Membrane</location>
        <topology evidence="1">Multi-pass membrane protein</topology>
    </subcellularLocation>
</comment>
<name>A0ABV2T1Y3_9BACT</name>
<feature type="domain" description="Major facilitator superfamily (MFS) profile" evidence="6">
    <location>
        <begin position="22"/>
        <end position="467"/>
    </location>
</feature>
<evidence type="ECO:0000256" key="1">
    <source>
        <dbReference type="ARBA" id="ARBA00004141"/>
    </source>
</evidence>
<keyword evidence="4 5" id="KW-0472">Membrane</keyword>
<evidence type="ECO:0000256" key="2">
    <source>
        <dbReference type="ARBA" id="ARBA00022692"/>
    </source>
</evidence>
<feature type="transmembrane region" description="Helical" evidence="5">
    <location>
        <begin position="273"/>
        <end position="296"/>
    </location>
</feature>
<protein>
    <submittedName>
        <fullName evidence="7">MFS transporter</fullName>
    </submittedName>
</protein>
<feature type="transmembrane region" description="Helical" evidence="5">
    <location>
        <begin position="335"/>
        <end position="358"/>
    </location>
</feature>
<proteinExistence type="predicted"/>
<sequence>MQEIQASPVGWSALLSGRNGLRSIALAGGVMLHATDVYLATTIMPSVTNEIGGLSFYAWATTIYVVAAIIGSVVSSRHLSHRGPRGAYRIAAILFAIGSLISASAPHMSVLLLGRFVQGVGGGLLFALSYSMIRIVFEEALWPRAMALVSAMWGVSAFSGPFVGGMFAQYGHWRMAFITLVIITVLLLILTETVLPKAGPQSTGNTKLPMTQLLLLAAATLAISIGSVAASATSNIAGIVIAVILFGVLLRLEKSAINRLLPTGAYKISTPLSTTYVVMVMLTFATAVEIYIPYFMQVIHGFSPLKSGYLTVLIAFGWSFSSIFFSGAAKEKVKLFVMTGPVMVLIGLAGLVLTVPVVQSNTGICFWLMCFFMVIIGVGVGMGWPHLLTRVLTAAPAGESEKASASITTVQLLATAFGTALTGLVVNAAGITIPGGVPGAQQAASWLFGLFMIMPILAIVVQLRRQT</sequence>
<dbReference type="Pfam" id="PF07690">
    <property type="entry name" value="MFS_1"/>
    <property type="match status" value="1"/>
</dbReference>
<feature type="transmembrane region" description="Helical" evidence="5">
    <location>
        <begin position="56"/>
        <end position="74"/>
    </location>
</feature>
<feature type="transmembrane region" description="Helical" evidence="5">
    <location>
        <begin position="443"/>
        <end position="463"/>
    </location>
</feature>
<feature type="transmembrane region" description="Helical" evidence="5">
    <location>
        <begin position="24"/>
        <end position="44"/>
    </location>
</feature>
<dbReference type="EMBL" id="JBEXAC010000001">
    <property type="protein sequence ID" value="MET6997034.1"/>
    <property type="molecule type" value="Genomic_DNA"/>
</dbReference>
<feature type="transmembrane region" description="Helical" evidence="5">
    <location>
        <begin position="111"/>
        <end position="133"/>
    </location>
</feature>
<dbReference type="InterPro" id="IPR036259">
    <property type="entry name" value="MFS_trans_sf"/>
</dbReference>
<feature type="transmembrane region" description="Helical" evidence="5">
    <location>
        <begin position="308"/>
        <end position="328"/>
    </location>
</feature>
<feature type="transmembrane region" description="Helical" evidence="5">
    <location>
        <begin position="364"/>
        <end position="384"/>
    </location>
</feature>
<keyword evidence="2 5" id="KW-0812">Transmembrane</keyword>
<evidence type="ECO:0000313" key="8">
    <source>
        <dbReference type="Proteomes" id="UP001549749"/>
    </source>
</evidence>
<feature type="transmembrane region" description="Helical" evidence="5">
    <location>
        <begin position="86"/>
        <end position="105"/>
    </location>
</feature>
<feature type="transmembrane region" description="Helical" evidence="5">
    <location>
        <begin position="145"/>
        <end position="167"/>
    </location>
</feature>
<evidence type="ECO:0000259" key="6">
    <source>
        <dbReference type="PROSITE" id="PS50850"/>
    </source>
</evidence>
<keyword evidence="3 5" id="KW-1133">Transmembrane helix</keyword>
<dbReference type="RefSeq" id="WP_354659675.1">
    <property type="nucleotide sequence ID" value="NZ_JBEXAC010000001.1"/>
</dbReference>
<accession>A0ABV2T1Y3</accession>
<dbReference type="InterPro" id="IPR011701">
    <property type="entry name" value="MFS"/>
</dbReference>
<feature type="transmembrane region" description="Helical" evidence="5">
    <location>
        <begin position="236"/>
        <end position="252"/>
    </location>
</feature>
<evidence type="ECO:0000256" key="5">
    <source>
        <dbReference type="SAM" id="Phobius"/>
    </source>
</evidence>
<comment type="caution">
    <text evidence="7">The sequence shown here is derived from an EMBL/GenBank/DDBJ whole genome shotgun (WGS) entry which is preliminary data.</text>
</comment>
<dbReference type="Gene3D" id="1.20.1250.20">
    <property type="entry name" value="MFS general substrate transporter like domains"/>
    <property type="match status" value="1"/>
</dbReference>
<reference evidence="7 8" key="1">
    <citation type="submission" date="2024-06" db="EMBL/GenBank/DDBJ databases">
        <title>Chitinophaga defluvii sp. nov., isolated from municipal sewage.</title>
        <authorList>
            <person name="Zhang L."/>
        </authorList>
    </citation>
    <scope>NUCLEOTIDE SEQUENCE [LARGE SCALE GENOMIC DNA]</scope>
    <source>
        <strain evidence="7 8">H8</strain>
    </source>
</reference>
<dbReference type="Gene3D" id="1.20.1720.10">
    <property type="entry name" value="Multidrug resistance protein D"/>
    <property type="match status" value="1"/>
</dbReference>
<dbReference type="PROSITE" id="PS50850">
    <property type="entry name" value="MFS"/>
    <property type="match status" value="1"/>
</dbReference>
<dbReference type="Proteomes" id="UP001549749">
    <property type="component" value="Unassembled WGS sequence"/>
</dbReference>
<feature type="transmembrane region" description="Helical" evidence="5">
    <location>
        <begin position="212"/>
        <end position="230"/>
    </location>
</feature>
<gene>
    <name evidence="7" type="ORF">ABR189_06625</name>
</gene>
<keyword evidence="8" id="KW-1185">Reference proteome</keyword>